<evidence type="ECO:0000259" key="15">
    <source>
        <dbReference type="Pfam" id="PF00593"/>
    </source>
</evidence>
<protein>
    <submittedName>
        <fullName evidence="17">TonB-dependent receptor</fullName>
    </submittedName>
</protein>
<feature type="domain" description="TonB-dependent receptor plug" evidence="16">
    <location>
        <begin position="47"/>
        <end position="149"/>
    </location>
</feature>
<dbReference type="PANTHER" id="PTHR30069">
    <property type="entry name" value="TONB-DEPENDENT OUTER MEMBRANE RECEPTOR"/>
    <property type="match status" value="1"/>
</dbReference>
<sequence length="614" mass="65311">MFPRTALALATLLAASPLGAFAQTPPAADDDLVVTAARQPQRASAAVRPVQVITAEDIRAAGAGSLTELLRSLGGVETSTNGGLGQISGVFMRGANSDHTVVLIDGVRIGSATLGTAPLEAIPLALIERVELLPGASSSLYGADAIGGVIQIFTRTAQRSPGVDLSWTAGERGLARVAGSYAARLGQTELSLGATALRSDGYNVSDPSFWGYNPDRDGSRQLGLQARVVQHLDGGQQLGLQFLRSDSKVQYDATAVADDLSRDRTQTLAAHWSGPLLPGVEHTLRLARSWDDNHLAGSSTVFTDTTQDQLSWIGRHRLAGGTLSAGLEWSRQAVDSATAYARDSRSVRSGLLGWQAAYGALSVQADLRHDANSQYGGHSTGQLGLAWQASSALRLRGALGSAFKAPTFNQLYYSDNFGSNGNPALQPERSVNAELGADLSMGGVQWSATLFSNRIRQLINWVETVPGSFSYQPRNTARARIDGLVLGASGTLPTGTRVRASLTAQSPEDSDTGAQLQRRARQFAQLHLVQPLGDWSLGSDLGYSGARWDSVDESAGTRMGGYATVALFARWRVTPEWSLEGRVDNLTDRVYQQALGYVAPGRQAQLTLRWTPLF</sequence>
<dbReference type="PROSITE" id="PS52016">
    <property type="entry name" value="TONB_DEPENDENT_REC_3"/>
    <property type="match status" value="1"/>
</dbReference>
<evidence type="ECO:0000256" key="6">
    <source>
        <dbReference type="ARBA" id="ARBA00022729"/>
    </source>
</evidence>
<dbReference type="CDD" id="cd01347">
    <property type="entry name" value="ligand_gated_channel"/>
    <property type="match status" value="1"/>
</dbReference>
<evidence type="ECO:0000256" key="2">
    <source>
        <dbReference type="ARBA" id="ARBA00009810"/>
    </source>
</evidence>
<proteinExistence type="inferred from homology"/>
<comment type="subcellular location">
    <subcellularLocation>
        <location evidence="1 12">Cell outer membrane</location>
        <topology evidence="1 12">Multi-pass membrane protein</topology>
    </subcellularLocation>
</comment>
<feature type="chain" id="PRO_5037864735" evidence="14">
    <location>
        <begin position="23"/>
        <end position="614"/>
    </location>
</feature>
<evidence type="ECO:0000256" key="8">
    <source>
        <dbReference type="ARBA" id="ARBA00023077"/>
    </source>
</evidence>
<keyword evidence="7" id="KW-0406">Ion transport</keyword>
<evidence type="ECO:0000256" key="4">
    <source>
        <dbReference type="ARBA" id="ARBA00022452"/>
    </source>
</evidence>
<dbReference type="SUPFAM" id="SSF56935">
    <property type="entry name" value="Porins"/>
    <property type="match status" value="1"/>
</dbReference>
<comment type="similarity">
    <text evidence="2 12 13">Belongs to the TonB-dependent receptor family.</text>
</comment>
<evidence type="ECO:0000256" key="10">
    <source>
        <dbReference type="ARBA" id="ARBA00023170"/>
    </source>
</evidence>
<dbReference type="Pfam" id="PF07715">
    <property type="entry name" value="Plug"/>
    <property type="match status" value="1"/>
</dbReference>
<evidence type="ECO:0000259" key="16">
    <source>
        <dbReference type="Pfam" id="PF07715"/>
    </source>
</evidence>
<keyword evidence="11 12" id="KW-0998">Cell outer membrane</keyword>
<reference evidence="17 18" key="1">
    <citation type="submission" date="2021-04" db="EMBL/GenBank/DDBJ databases">
        <title>The genome sequence of Ideonella sp. 3Y2.</title>
        <authorList>
            <person name="Liu Y."/>
        </authorList>
    </citation>
    <scope>NUCLEOTIDE SEQUENCE [LARGE SCALE GENOMIC DNA]</scope>
    <source>
        <strain evidence="17 18">3Y2</strain>
    </source>
</reference>
<evidence type="ECO:0000256" key="13">
    <source>
        <dbReference type="RuleBase" id="RU003357"/>
    </source>
</evidence>
<dbReference type="Gene3D" id="2.170.130.10">
    <property type="entry name" value="TonB-dependent receptor, plug domain"/>
    <property type="match status" value="1"/>
</dbReference>
<evidence type="ECO:0000256" key="7">
    <source>
        <dbReference type="ARBA" id="ARBA00023065"/>
    </source>
</evidence>
<accession>A0A940YAJ2</accession>
<gene>
    <name evidence="17" type="ORF">KAK03_21110</name>
</gene>
<feature type="signal peptide" evidence="14">
    <location>
        <begin position="1"/>
        <end position="22"/>
    </location>
</feature>
<evidence type="ECO:0000256" key="1">
    <source>
        <dbReference type="ARBA" id="ARBA00004571"/>
    </source>
</evidence>
<evidence type="ECO:0000313" key="17">
    <source>
        <dbReference type="EMBL" id="MBQ0932977.1"/>
    </source>
</evidence>
<evidence type="ECO:0000256" key="5">
    <source>
        <dbReference type="ARBA" id="ARBA00022692"/>
    </source>
</evidence>
<keyword evidence="8 13" id="KW-0798">TonB box</keyword>
<keyword evidence="6 14" id="KW-0732">Signal</keyword>
<evidence type="ECO:0000256" key="11">
    <source>
        <dbReference type="ARBA" id="ARBA00023237"/>
    </source>
</evidence>
<evidence type="ECO:0000256" key="3">
    <source>
        <dbReference type="ARBA" id="ARBA00022448"/>
    </source>
</evidence>
<dbReference type="EMBL" id="JAGQDD010000022">
    <property type="protein sequence ID" value="MBQ0932977.1"/>
    <property type="molecule type" value="Genomic_DNA"/>
</dbReference>
<dbReference type="AlphaFoldDB" id="A0A940YAJ2"/>
<feature type="domain" description="TonB-dependent receptor-like beta-barrel" evidence="15">
    <location>
        <begin position="199"/>
        <end position="586"/>
    </location>
</feature>
<dbReference type="Proteomes" id="UP000676246">
    <property type="component" value="Unassembled WGS sequence"/>
</dbReference>
<keyword evidence="9 12" id="KW-0472">Membrane</keyword>
<evidence type="ECO:0000313" key="18">
    <source>
        <dbReference type="Proteomes" id="UP000676246"/>
    </source>
</evidence>
<dbReference type="PANTHER" id="PTHR30069:SF53">
    <property type="entry name" value="COLICIN I RECEPTOR-RELATED"/>
    <property type="match status" value="1"/>
</dbReference>
<dbReference type="GO" id="GO:0006811">
    <property type="term" value="P:monoatomic ion transport"/>
    <property type="evidence" value="ECO:0007669"/>
    <property type="project" value="UniProtKB-KW"/>
</dbReference>
<dbReference type="RefSeq" id="WP_210856680.1">
    <property type="nucleotide sequence ID" value="NZ_JAGQDD010000022.1"/>
</dbReference>
<dbReference type="InterPro" id="IPR012910">
    <property type="entry name" value="Plug_dom"/>
</dbReference>
<dbReference type="Pfam" id="PF00593">
    <property type="entry name" value="TonB_dep_Rec_b-barrel"/>
    <property type="match status" value="1"/>
</dbReference>
<dbReference type="InterPro" id="IPR036942">
    <property type="entry name" value="Beta-barrel_TonB_sf"/>
</dbReference>
<dbReference type="InterPro" id="IPR039426">
    <property type="entry name" value="TonB-dep_rcpt-like"/>
</dbReference>
<dbReference type="GO" id="GO:0009279">
    <property type="term" value="C:cell outer membrane"/>
    <property type="evidence" value="ECO:0007669"/>
    <property type="project" value="UniProtKB-SubCell"/>
</dbReference>
<organism evidence="17 18">
    <name type="scientific">Ideonella alba</name>
    <dbReference type="NCBI Taxonomy" id="2824118"/>
    <lineage>
        <taxon>Bacteria</taxon>
        <taxon>Pseudomonadati</taxon>
        <taxon>Pseudomonadota</taxon>
        <taxon>Betaproteobacteria</taxon>
        <taxon>Burkholderiales</taxon>
        <taxon>Sphaerotilaceae</taxon>
        <taxon>Ideonella</taxon>
    </lineage>
</organism>
<evidence type="ECO:0000256" key="12">
    <source>
        <dbReference type="PROSITE-ProRule" id="PRU01360"/>
    </source>
</evidence>
<comment type="caution">
    <text evidence="17">The sequence shown here is derived from an EMBL/GenBank/DDBJ whole genome shotgun (WGS) entry which is preliminary data.</text>
</comment>
<dbReference type="GO" id="GO:0015889">
    <property type="term" value="P:cobalamin transport"/>
    <property type="evidence" value="ECO:0007669"/>
    <property type="project" value="TreeGrafter"/>
</dbReference>
<keyword evidence="10 17" id="KW-0675">Receptor</keyword>
<name>A0A940YAJ2_9BURK</name>
<dbReference type="Gene3D" id="2.40.170.20">
    <property type="entry name" value="TonB-dependent receptor, beta-barrel domain"/>
    <property type="match status" value="1"/>
</dbReference>
<keyword evidence="3 12" id="KW-0813">Transport</keyword>
<evidence type="ECO:0000256" key="14">
    <source>
        <dbReference type="SAM" id="SignalP"/>
    </source>
</evidence>
<keyword evidence="5 12" id="KW-0812">Transmembrane</keyword>
<dbReference type="InterPro" id="IPR037066">
    <property type="entry name" value="Plug_dom_sf"/>
</dbReference>
<evidence type="ECO:0000256" key="9">
    <source>
        <dbReference type="ARBA" id="ARBA00023136"/>
    </source>
</evidence>
<keyword evidence="18" id="KW-1185">Reference proteome</keyword>
<dbReference type="InterPro" id="IPR000531">
    <property type="entry name" value="Beta-barrel_TonB"/>
</dbReference>
<keyword evidence="4 12" id="KW-1134">Transmembrane beta strand</keyword>